<dbReference type="Pfam" id="PF00301">
    <property type="entry name" value="Rubredoxin"/>
    <property type="match status" value="1"/>
</dbReference>
<feature type="domain" description="Rubredoxin-like" evidence="9">
    <location>
        <begin position="2"/>
        <end position="51"/>
    </location>
</feature>
<keyword evidence="6 7" id="KW-0408">Iron</keyword>
<evidence type="ECO:0000256" key="3">
    <source>
        <dbReference type="ARBA" id="ARBA00022448"/>
    </source>
</evidence>
<keyword evidence="4 7" id="KW-0479">Metal-binding</keyword>
<dbReference type="InterPro" id="IPR024922">
    <property type="entry name" value="Rubredoxin"/>
</dbReference>
<dbReference type="Proteomes" id="UP001060368">
    <property type="component" value="Chromosome"/>
</dbReference>
<keyword evidence="3 7" id="KW-0813">Transport</keyword>
<reference evidence="10" key="1">
    <citation type="submission" date="2022-04" db="EMBL/GenBank/DDBJ databases">
        <title>Complete genome of Methanoplanus endosymbiosus DSM 3599.</title>
        <authorList>
            <person name="Chen S.-C."/>
            <person name="You Y.-T."/>
            <person name="Zhou Y.-Z."/>
            <person name="Lai M.-C."/>
        </authorList>
    </citation>
    <scope>NUCLEOTIDE SEQUENCE</scope>
    <source>
        <strain evidence="10">DSM 3599</strain>
    </source>
</reference>
<keyword evidence="5 7" id="KW-0249">Electron transport</keyword>
<dbReference type="GO" id="GO:0005506">
    <property type="term" value="F:iron ion binding"/>
    <property type="evidence" value="ECO:0007669"/>
    <property type="project" value="InterPro"/>
</dbReference>
<dbReference type="InterPro" id="IPR024935">
    <property type="entry name" value="Rubredoxin_dom"/>
</dbReference>
<dbReference type="SUPFAM" id="SSF57802">
    <property type="entry name" value="Rubredoxin-like"/>
    <property type="match status" value="1"/>
</dbReference>
<evidence type="ECO:0000313" key="10">
    <source>
        <dbReference type="EMBL" id="UUX93430.1"/>
    </source>
</evidence>
<accession>A0A9E7PNZ9</accession>
<gene>
    <name evidence="10" type="ORF">L6E24_04710</name>
</gene>
<evidence type="ECO:0000259" key="9">
    <source>
        <dbReference type="PROSITE" id="PS50903"/>
    </source>
</evidence>
<sequence>MAEKMKCSVCGHIYNSEKGDAGIKPGTLFSEVPEDWRCPVCGANKSDFVKTE</sequence>
<evidence type="ECO:0000256" key="4">
    <source>
        <dbReference type="ARBA" id="ARBA00022723"/>
    </source>
</evidence>
<evidence type="ECO:0000313" key="11">
    <source>
        <dbReference type="Proteomes" id="UP001060368"/>
    </source>
</evidence>
<dbReference type="GO" id="GO:0009055">
    <property type="term" value="F:electron transfer activity"/>
    <property type="evidence" value="ECO:0007669"/>
    <property type="project" value="InterPro"/>
</dbReference>
<feature type="binding site" evidence="8">
    <location>
        <position position="38"/>
    </location>
    <ligand>
        <name>Fe cation</name>
        <dbReference type="ChEBI" id="CHEBI:24875"/>
    </ligand>
</feature>
<name>A0A9E7PNZ9_9EURY</name>
<proteinExistence type="inferred from homology"/>
<feature type="binding site" evidence="8">
    <location>
        <position position="10"/>
    </location>
    <ligand>
        <name>Fe cation</name>
        <dbReference type="ChEBI" id="CHEBI:24875"/>
    </ligand>
</feature>
<dbReference type="PRINTS" id="PR00163">
    <property type="entry name" value="RUBREDOXIN"/>
</dbReference>
<comment type="similarity">
    <text evidence="2 7">Belongs to the rubredoxin family.</text>
</comment>
<dbReference type="GeneID" id="74306972"/>
<protein>
    <recommendedName>
        <fullName evidence="7">Rubredoxin</fullName>
    </recommendedName>
</protein>
<dbReference type="PANTHER" id="PTHR47627">
    <property type="entry name" value="RUBREDOXIN"/>
    <property type="match status" value="1"/>
</dbReference>
<dbReference type="Gene3D" id="2.20.28.10">
    <property type="match status" value="1"/>
</dbReference>
<dbReference type="InterPro" id="IPR050526">
    <property type="entry name" value="Rubredoxin_ET"/>
</dbReference>
<dbReference type="EMBL" id="CP096115">
    <property type="protein sequence ID" value="UUX93430.1"/>
    <property type="molecule type" value="Genomic_DNA"/>
</dbReference>
<feature type="binding site" evidence="8">
    <location>
        <position position="41"/>
    </location>
    <ligand>
        <name>Fe cation</name>
        <dbReference type="ChEBI" id="CHEBI:24875"/>
    </ligand>
</feature>
<evidence type="ECO:0000256" key="1">
    <source>
        <dbReference type="ARBA" id="ARBA00002360"/>
    </source>
</evidence>
<dbReference type="PROSITE" id="PS50903">
    <property type="entry name" value="RUBREDOXIN_LIKE"/>
    <property type="match status" value="1"/>
</dbReference>
<evidence type="ECO:0000256" key="7">
    <source>
        <dbReference type="PIRNR" id="PIRNR000071"/>
    </source>
</evidence>
<evidence type="ECO:0000256" key="6">
    <source>
        <dbReference type="ARBA" id="ARBA00023004"/>
    </source>
</evidence>
<dbReference type="KEGG" id="mend:L6E24_04710"/>
<dbReference type="InterPro" id="IPR024934">
    <property type="entry name" value="Rubredoxin-like_dom"/>
</dbReference>
<dbReference type="RefSeq" id="WP_257743568.1">
    <property type="nucleotide sequence ID" value="NZ_CP096115.1"/>
</dbReference>
<organism evidence="10 11">
    <name type="scientific">Methanoplanus endosymbiosus</name>
    <dbReference type="NCBI Taxonomy" id="33865"/>
    <lineage>
        <taxon>Archaea</taxon>
        <taxon>Methanobacteriati</taxon>
        <taxon>Methanobacteriota</taxon>
        <taxon>Stenosarchaea group</taxon>
        <taxon>Methanomicrobia</taxon>
        <taxon>Methanomicrobiales</taxon>
        <taxon>Methanomicrobiaceae</taxon>
        <taxon>Methanoplanus</taxon>
    </lineage>
</organism>
<dbReference type="PROSITE" id="PS00202">
    <property type="entry name" value="RUBREDOXIN"/>
    <property type="match status" value="1"/>
</dbReference>
<dbReference type="PIRSF" id="PIRSF000071">
    <property type="entry name" value="Rubredoxin"/>
    <property type="match status" value="1"/>
</dbReference>
<dbReference type="CDD" id="cd00730">
    <property type="entry name" value="rubredoxin"/>
    <property type="match status" value="1"/>
</dbReference>
<comment type="function">
    <text evidence="1 7">Rubredoxin is a small nonheme, iron protein lacking acid-labile sulfide. Its single Fe, chelated to 4 Cys, functions as an electron acceptor and may also stabilize the conformation of the molecule.</text>
</comment>
<evidence type="ECO:0000256" key="2">
    <source>
        <dbReference type="ARBA" id="ARBA00005337"/>
    </source>
</evidence>
<feature type="binding site" evidence="8">
    <location>
        <position position="7"/>
    </location>
    <ligand>
        <name>Fe cation</name>
        <dbReference type="ChEBI" id="CHEBI:24875"/>
    </ligand>
</feature>
<dbReference type="AlphaFoldDB" id="A0A9E7PNZ9"/>
<evidence type="ECO:0000256" key="5">
    <source>
        <dbReference type="ARBA" id="ARBA00022982"/>
    </source>
</evidence>
<dbReference type="PANTHER" id="PTHR47627:SF1">
    <property type="entry name" value="RUBREDOXIN-1-RELATED"/>
    <property type="match status" value="1"/>
</dbReference>
<keyword evidence="11" id="KW-1185">Reference proteome</keyword>
<dbReference type="FunFam" id="2.20.28.10:FF:000001">
    <property type="entry name" value="Rubredoxin"/>
    <property type="match status" value="1"/>
</dbReference>
<dbReference type="InterPro" id="IPR018527">
    <property type="entry name" value="Rubredoxin_Fe_BS"/>
</dbReference>
<comment type="cofactor">
    <cofactor evidence="7 8">
        <name>Fe(3+)</name>
        <dbReference type="ChEBI" id="CHEBI:29034"/>
    </cofactor>
    <text evidence="7 8">Binds 1 Fe(3+) ion per subunit.</text>
</comment>
<dbReference type="GO" id="GO:0043448">
    <property type="term" value="P:alkane catabolic process"/>
    <property type="evidence" value="ECO:0007669"/>
    <property type="project" value="TreeGrafter"/>
</dbReference>
<evidence type="ECO:0000256" key="8">
    <source>
        <dbReference type="PIRSR" id="PIRSR000071-1"/>
    </source>
</evidence>